<dbReference type="SUPFAM" id="SSF56672">
    <property type="entry name" value="DNA/RNA polymerases"/>
    <property type="match status" value="1"/>
</dbReference>
<protein>
    <submittedName>
        <fullName evidence="3">Retrovirus-related pol polyprotein from transposon TNT 1-94</fullName>
    </submittedName>
</protein>
<comment type="caution">
    <text evidence="3">The sequence shown here is derived from an EMBL/GenBank/DDBJ whole genome shotgun (WGS) entry which is preliminary data.</text>
</comment>
<proteinExistence type="predicted"/>
<feature type="compositionally biased region" description="Basic residues" evidence="1">
    <location>
        <begin position="537"/>
        <end position="549"/>
    </location>
</feature>
<feature type="region of interest" description="Disordered" evidence="1">
    <location>
        <begin position="532"/>
        <end position="573"/>
    </location>
</feature>
<reference evidence="3" key="2">
    <citation type="submission" date="2022-01" db="EMBL/GenBank/DDBJ databases">
        <authorList>
            <person name="Yamashiro T."/>
            <person name="Shiraishi A."/>
            <person name="Satake H."/>
            <person name="Nakayama K."/>
        </authorList>
    </citation>
    <scope>NUCLEOTIDE SEQUENCE</scope>
</reference>
<sequence length="625" mass="72196">PKNVNEALADESWIVVMQEELNQFIANDVWELVPQPRNMTIIGTKWVFRNKLDENGIVSRNKARLVAQGYNQQEGINYDETYALVARLESIRILLAYACALDFKIFQMDVKSAFLDGFINEEVYVAQPPGFIDFEKSNHVYKIKKALYGLKQAPKAWYDRLKAFIIKHEYKMGMVDNTLFTKKKSSNLIIVLIYFDDIIFGSTCQDICDEFAKIMHDEFEMSMMGELNFFLGLQIKQMEDGTTHLGLWYPKGTGIETVVYANSDHAGDYVDRKSTSGICTFVGCCLTYWFSKKQTALAISTTEAEYVSARKACQQALWMKQALIDYDIRLDDVPIMYDNKGAIDLSKNPVQHSRTKHIEIRHHFLRDNVQKGNILIEKLAYGVPTDGPYQTNPPSPDDIISSIRIDREGQVTRIRHEEEIDVHDHQILTREIVPTLKPLEEIIRENVFCLRGNRDHVSACLCYMLYCVVHSKKFNLAYYMAKRMEWVTKQKRLILPYGMLLTRLFKFVMNENHDLYNESYVLYDRVMNPLTAQQERKTRKDRGMRRGRHSTSSSSAFDQPSSSHINDFDDGNDEGISRASTPSLVRFVNSLTNKVPQVFQNHLTLTLTWNLFTPVKPKSSTVKFN</sequence>
<evidence type="ECO:0000313" key="3">
    <source>
        <dbReference type="EMBL" id="GJT83154.1"/>
    </source>
</evidence>
<evidence type="ECO:0000256" key="1">
    <source>
        <dbReference type="SAM" id="MobiDB-lite"/>
    </source>
</evidence>
<dbReference type="InterPro" id="IPR013103">
    <property type="entry name" value="RVT_2"/>
</dbReference>
<evidence type="ECO:0000259" key="2">
    <source>
        <dbReference type="Pfam" id="PF07727"/>
    </source>
</evidence>
<organism evidence="3 4">
    <name type="scientific">Tanacetum coccineum</name>
    <dbReference type="NCBI Taxonomy" id="301880"/>
    <lineage>
        <taxon>Eukaryota</taxon>
        <taxon>Viridiplantae</taxon>
        <taxon>Streptophyta</taxon>
        <taxon>Embryophyta</taxon>
        <taxon>Tracheophyta</taxon>
        <taxon>Spermatophyta</taxon>
        <taxon>Magnoliopsida</taxon>
        <taxon>eudicotyledons</taxon>
        <taxon>Gunneridae</taxon>
        <taxon>Pentapetalae</taxon>
        <taxon>asterids</taxon>
        <taxon>campanulids</taxon>
        <taxon>Asterales</taxon>
        <taxon>Asteraceae</taxon>
        <taxon>Asteroideae</taxon>
        <taxon>Anthemideae</taxon>
        <taxon>Anthemidinae</taxon>
        <taxon>Tanacetum</taxon>
    </lineage>
</organism>
<accession>A0ABQ5H5S1</accession>
<gene>
    <name evidence="3" type="ORF">Tco_1057496</name>
</gene>
<dbReference type="InterPro" id="IPR043502">
    <property type="entry name" value="DNA/RNA_pol_sf"/>
</dbReference>
<dbReference type="PANTHER" id="PTHR11439:SF483">
    <property type="entry name" value="PEPTIDE SYNTHASE GLIP-LIKE, PUTATIVE (AFU_ORTHOLOGUE AFUA_3G12920)-RELATED"/>
    <property type="match status" value="1"/>
</dbReference>
<feature type="non-terminal residue" evidence="3">
    <location>
        <position position="1"/>
    </location>
</feature>
<dbReference type="Proteomes" id="UP001151760">
    <property type="component" value="Unassembled WGS sequence"/>
</dbReference>
<keyword evidence="4" id="KW-1185">Reference proteome</keyword>
<reference evidence="3" key="1">
    <citation type="journal article" date="2022" name="Int. J. Mol. Sci.">
        <title>Draft Genome of Tanacetum Coccineum: Genomic Comparison of Closely Related Tanacetum-Family Plants.</title>
        <authorList>
            <person name="Yamashiro T."/>
            <person name="Shiraishi A."/>
            <person name="Nakayama K."/>
            <person name="Satake H."/>
        </authorList>
    </citation>
    <scope>NUCLEOTIDE SEQUENCE</scope>
</reference>
<dbReference type="Pfam" id="PF07727">
    <property type="entry name" value="RVT_2"/>
    <property type="match status" value="1"/>
</dbReference>
<name>A0ABQ5H5S1_9ASTR</name>
<evidence type="ECO:0000313" key="4">
    <source>
        <dbReference type="Proteomes" id="UP001151760"/>
    </source>
</evidence>
<dbReference type="EMBL" id="BQNB010019235">
    <property type="protein sequence ID" value="GJT83154.1"/>
    <property type="molecule type" value="Genomic_DNA"/>
</dbReference>
<dbReference type="PANTHER" id="PTHR11439">
    <property type="entry name" value="GAG-POL-RELATED RETROTRANSPOSON"/>
    <property type="match status" value="1"/>
</dbReference>
<feature type="domain" description="Reverse transcriptase Ty1/copia-type" evidence="2">
    <location>
        <begin position="27"/>
        <end position="242"/>
    </location>
</feature>
<feature type="compositionally biased region" description="Low complexity" evidence="1">
    <location>
        <begin position="550"/>
        <end position="563"/>
    </location>
</feature>
<dbReference type="CDD" id="cd09272">
    <property type="entry name" value="RNase_HI_RT_Ty1"/>
    <property type="match status" value="1"/>
</dbReference>